<dbReference type="RefSeq" id="WP_277830929.1">
    <property type="nucleotide sequence ID" value="NZ_JAAIVF010000001.1"/>
</dbReference>
<protein>
    <submittedName>
        <fullName evidence="3">PadR family transcriptional regulator</fullName>
    </submittedName>
</protein>
<evidence type="ECO:0000259" key="2">
    <source>
        <dbReference type="Pfam" id="PF03551"/>
    </source>
</evidence>
<dbReference type="Pfam" id="PF03551">
    <property type="entry name" value="PadR"/>
    <property type="match status" value="1"/>
</dbReference>
<proteinExistence type="predicted"/>
<dbReference type="PANTHER" id="PTHR43252">
    <property type="entry name" value="TRANSCRIPTIONAL REGULATOR YQJI"/>
    <property type="match status" value="1"/>
</dbReference>
<dbReference type="Gene3D" id="1.10.10.10">
    <property type="entry name" value="Winged helix-like DNA-binding domain superfamily/Winged helix DNA-binding domain"/>
    <property type="match status" value="1"/>
</dbReference>
<evidence type="ECO:0000313" key="3">
    <source>
        <dbReference type="EMBL" id="MDG3014500.1"/>
    </source>
</evidence>
<dbReference type="SUPFAM" id="SSF46785">
    <property type="entry name" value="Winged helix' DNA-binding domain"/>
    <property type="match status" value="1"/>
</dbReference>
<dbReference type="EMBL" id="JANRHA010000004">
    <property type="protein sequence ID" value="MDG3014500.1"/>
    <property type="molecule type" value="Genomic_DNA"/>
</dbReference>
<feature type="region of interest" description="Disordered" evidence="1">
    <location>
        <begin position="197"/>
        <end position="216"/>
    </location>
</feature>
<organism evidence="3 4">
    <name type="scientific">Speluncibacter jeojiensis</name>
    <dbReference type="NCBI Taxonomy" id="2710754"/>
    <lineage>
        <taxon>Bacteria</taxon>
        <taxon>Bacillati</taxon>
        <taxon>Actinomycetota</taxon>
        <taxon>Actinomycetes</taxon>
        <taxon>Mycobacteriales</taxon>
        <taxon>Speluncibacteraceae</taxon>
        <taxon>Speluncibacter</taxon>
    </lineage>
</organism>
<dbReference type="PANTHER" id="PTHR43252:SF6">
    <property type="entry name" value="NEGATIVE TRANSCRIPTION REGULATOR PADR"/>
    <property type="match status" value="1"/>
</dbReference>
<gene>
    <name evidence="3" type="ORF">NVS88_08005</name>
</gene>
<reference evidence="3" key="1">
    <citation type="submission" date="2022-08" db="EMBL/GenBank/DDBJ databases">
        <title>Genome analysis of Corynebacteriales strain.</title>
        <authorList>
            <person name="Lee S.D."/>
        </authorList>
    </citation>
    <scope>NUCLEOTIDE SEQUENCE</scope>
    <source>
        <strain evidence="3">D3-21</strain>
    </source>
</reference>
<evidence type="ECO:0000313" key="4">
    <source>
        <dbReference type="Proteomes" id="UP001152755"/>
    </source>
</evidence>
<feature type="domain" description="Transcription regulator PadR N-terminal" evidence="2">
    <location>
        <begin position="23"/>
        <end position="99"/>
    </location>
</feature>
<dbReference type="InterPro" id="IPR005149">
    <property type="entry name" value="Tscrpt_reg_PadR_N"/>
</dbReference>
<keyword evidence="4" id="KW-1185">Reference proteome</keyword>
<dbReference type="AlphaFoldDB" id="A0A9X4LZZ2"/>
<evidence type="ECO:0000256" key="1">
    <source>
        <dbReference type="SAM" id="MobiDB-lite"/>
    </source>
</evidence>
<dbReference type="InterPro" id="IPR036388">
    <property type="entry name" value="WH-like_DNA-bd_sf"/>
</dbReference>
<name>A0A9X4LZZ2_9ACTN</name>
<accession>A0A9X4LZZ2</accession>
<comment type="caution">
    <text evidence="3">The sequence shown here is derived from an EMBL/GenBank/DDBJ whole genome shotgun (WGS) entry which is preliminary data.</text>
</comment>
<dbReference type="Proteomes" id="UP001152755">
    <property type="component" value="Unassembled WGS sequence"/>
</dbReference>
<sequence>MSAPQPAQTSGFAGLRQTSWALLGLLAWGDELSGYDLKKWADYSVRFVFWSPSFSQVYSELKKLEKAGYVSSRTIVEDEDRVKPKRVYRITPAGLDVLREWSVEAPVDLPVLKHPTMLRLMFGFLSEPEQLKHVLREHISYVDGMSRQAAIDVRDTSKDPEWAFQNLALRWAERYYAAERELATELLDEIDATFEKVQQSGSEPGQPPVRRPGSLRGIAKRYDAAEYEEAARRELPSDDA</sequence>
<dbReference type="InterPro" id="IPR036390">
    <property type="entry name" value="WH_DNA-bd_sf"/>
</dbReference>